<gene>
    <name evidence="19" type="ORF">BRENAR_LOCUS2100</name>
</gene>
<evidence type="ECO:0000256" key="14">
    <source>
        <dbReference type="ARBA" id="ARBA00023329"/>
    </source>
</evidence>
<evidence type="ECO:0000256" key="16">
    <source>
        <dbReference type="SAM" id="Phobius"/>
    </source>
</evidence>
<comment type="subcellular location">
    <subcellularLocation>
        <location evidence="2">Cytoplasmic vesicle membrane</location>
        <topology evidence="2">Single-pass type I membrane protein</topology>
    </subcellularLocation>
    <subcellularLocation>
        <location evidence="3">Golgi apparatus membrane</location>
        <topology evidence="3">Single-pass type I membrane protein</topology>
    </subcellularLocation>
    <subcellularLocation>
        <location evidence="1">Mitochondrion membrane</location>
        <topology evidence="1">Single-pass membrane protein</topology>
    </subcellularLocation>
</comment>
<dbReference type="Gene3D" id="2.70.130.10">
    <property type="entry name" value="Mannose-6-phosphate receptor binding domain"/>
    <property type="match status" value="1"/>
</dbReference>
<evidence type="ECO:0000256" key="5">
    <source>
        <dbReference type="ARBA" id="ARBA00013776"/>
    </source>
</evidence>
<feature type="signal peptide" evidence="17">
    <location>
        <begin position="1"/>
        <end position="18"/>
    </location>
</feature>
<keyword evidence="12 16" id="KW-0472">Membrane</keyword>
<evidence type="ECO:0000256" key="12">
    <source>
        <dbReference type="ARBA" id="ARBA00023136"/>
    </source>
</evidence>
<evidence type="ECO:0000256" key="17">
    <source>
        <dbReference type="SAM" id="SignalP"/>
    </source>
</evidence>
<evidence type="ECO:0000256" key="7">
    <source>
        <dbReference type="ARBA" id="ARBA00022729"/>
    </source>
</evidence>
<reference evidence="19 20" key="1">
    <citation type="submission" date="2018-12" db="EMBL/GenBank/DDBJ databases">
        <authorList>
            <person name="Tiukova I."/>
            <person name="Dainat J."/>
        </authorList>
    </citation>
    <scope>NUCLEOTIDE SEQUENCE [LARGE SCALE GENOMIC DNA]</scope>
</reference>
<proteinExistence type="inferred from homology"/>
<keyword evidence="10" id="KW-0333">Golgi apparatus</keyword>
<protein>
    <recommendedName>
        <fullName evidence="5">Autophagy-related protein 27</fullName>
    </recommendedName>
</protein>
<evidence type="ECO:0000256" key="8">
    <source>
        <dbReference type="ARBA" id="ARBA00022989"/>
    </source>
</evidence>
<dbReference type="Proteomes" id="UP000290900">
    <property type="component" value="Unassembled WGS sequence"/>
</dbReference>
<sequence length="274" mass="30041">MLERKILCVFLLLSTGLSIDLSNKAFKDYNAIKEIAGIHDIEKSKSTPPSTTTQKWYINMVDPSRKDLPKDMGDIKECPSGSQICGLTTIKLPGSDSEEITSEIFSFSSKLVPQFKEEDDGKLSVSLKGANWGDSTLDAVLNLKCTSDDDETLDATFDYSSLKVNWKNKLFCKDQKAGDGKNKKDHKDGDKKEGDKSHDGWGAFTWIFILLVLALAVYIIGQAWINTSRVGSSSDFFNELGDASVETLGKVPEFVKQVVTKVTGGADRGGYSAV</sequence>
<evidence type="ECO:0000256" key="3">
    <source>
        <dbReference type="ARBA" id="ARBA00004614"/>
    </source>
</evidence>
<dbReference type="STRING" id="13370.A0A448YKE5"/>
<evidence type="ECO:0000256" key="6">
    <source>
        <dbReference type="ARBA" id="ARBA00022692"/>
    </source>
</evidence>
<keyword evidence="9" id="KW-0072">Autophagy</keyword>
<evidence type="ECO:0000256" key="2">
    <source>
        <dbReference type="ARBA" id="ARBA00004358"/>
    </source>
</evidence>
<evidence type="ECO:0000256" key="10">
    <source>
        <dbReference type="ARBA" id="ARBA00023034"/>
    </source>
</evidence>
<comment type="similarity">
    <text evidence="4">Belongs to the ATG27 family.</text>
</comment>
<evidence type="ECO:0000256" key="9">
    <source>
        <dbReference type="ARBA" id="ARBA00023006"/>
    </source>
</evidence>
<evidence type="ECO:0000259" key="18">
    <source>
        <dbReference type="PROSITE" id="PS51914"/>
    </source>
</evidence>
<keyword evidence="6 16" id="KW-0812">Transmembrane</keyword>
<keyword evidence="7 17" id="KW-0732">Signal</keyword>
<evidence type="ECO:0000256" key="13">
    <source>
        <dbReference type="ARBA" id="ARBA00023157"/>
    </source>
</evidence>
<dbReference type="GO" id="GO:0031966">
    <property type="term" value="C:mitochondrial membrane"/>
    <property type="evidence" value="ECO:0007669"/>
    <property type="project" value="UniProtKB-SubCell"/>
</dbReference>
<keyword evidence="14" id="KW-0968">Cytoplasmic vesicle</keyword>
<evidence type="ECO:0000256" key="15">
    <source>
        <dbReference type="SAM" id="MobiDB-lite"/>
    </source>
</evidence>
<dbReference type="PROSITE" id="PS51914">
    <property type="entry name" value="MRH"/>
    <property type="match status" value="1"/>
</dbReference>
<dbReference type="GO" id="GO:0006914">
    <property type="term" value="P:autophagy"/>
    <property type="evidence" value="ECO:0007669"/>
    <property type="project" value="UniProtKB-KW"/>
</dbReference>
<dbReference type="AlphaFoldDB" id="A0A448YKE5"/>
<dbReference type="InterPro" id="IPR009011">
    <property type="entry name" value="Man6P_isomerase_rcpt-bd_dom_sf"/>
</dbReference>
<evidence type="ECO:0000313" key="20">
    <source>
        <dbReference type="Proteomes" id="UP000290900"/>
    </source>
</evidence>
<dbReference type="InterPro" id="IPR044865">
    <property type="entry name" value="MRH_dom"/>
</dbReference>
<keyword evidence="20" id="KW-1185">Reference proteome</keyword>
<evidence type="ECO:0000256" key="11">
    <source>
        <dbReference type="ARBA" id="ARBA00023128"/>
    </source>
</evidence>
<evidence type="ECO:0000256" key="4">
    <source>
        <dbReference type="ARBA" id="ARBA00005363"/>
    </source>
</evidence>
<keyword evidence="8 16" id="KW-1133">Transmembrane helix</keyword>
<feature type="transmembrane region" description="Helical" evidence="16">
    <location>
        <begin position="201"/>
        <end position="220"/>
    </location>
</feature>
<name>A0A448YKE5_BRENA</name>
<feature type="region of interest" description="Disordered" evidence="15">
    <location>
        <begin position="177"/>
        <end position="196"/>
    </location>
</feature>
<dbReference type="GO" id="GO:0000139">
    <property type="term" value="C:Golgi membrane"/>
    <property type="evidence" value="ECO:0007669"/>
    <property type="project" value="UniProtKB-SubCell"/>
</dbReference>
<dbReference type="InParanoid" id="A0A448YKE5"/>
<dbReference type="OrthoDB" id="29460at2759"/>
<dbReference type="Pfam" id="PF09451">
    <property type="entry name" value="ATG27"/>
    <property type="match status" value="1"/>
</dbReference>
<evidence type="ECO:0000256" key="1">
    <source>
        <dbReference type="ARBA" id="ARBA00004304"/>
    </source>
</evidence>
<evidence type="ECO:0000313" key="19">
    <source>
        <dbReference type="EMBL" id="VEU21366.1"/>
    </source>
</evidence>
<keyword evidence="13" id="KW-1015">Disulfide bond</keyword>
<feature type="domain" description="MRH" evidence="18">
    <location>
        <begin position="6"/>
        <end position="174"/>
    </location>
</feature>
<dbReference type="GO" id="GO:0030659">
    <property type="term" value="C:cytoplasmic vesicle membrane"/>
    <property type="evidence" value="ECO:0007669"/>
    <property type="project" value="UniProtKB-SubCell"/>
</dbReference>
<feature type="chain" id="PRO_5019096630" description="Autophagy-related protein 27" evidence="17">
    <location>
        <begin position="19"/>
        <end position="274"/>
    </location>
</feature>
<accession>A0A448YKE5</accession>
<keyword evidence="11" id="KW-0496">Mitochondrion</keyword>
<dbReference type="FunCoup" id="A0A448YKE5">
    <property type="interactions" value="78"/>
</dbReference>
<dbReference type="EMBL" id="CAACVR010000012">
    <property type="protein sequence ID" value="VEU21366.1"/>
    <property type="molecule type" value="Genomic_DNA"/>
</dbReference>
<dbReference type="InterPro" id="IPR018939">
    <property type="entry name" value="Autophagy-rel_prot_27"/>
</dbReference>
<organism evidence="19 20">
    <name type="scientific">Brettanomyces naardenensis</name>
    <name type="common">Yeast</name>
    <dbReference type="NCBI Taxonomy" id="13370"/>
    <lineage>
        <taxon>Eukaryota</taxon>
        <taxon>Fungi</taxon>
        <taxon>Dikarya</taxon>
        <taxon>Ascomycota</taxon>
        <taxon>Saccharomycotina</taxon>
        <taxon>Pichiomycetes</taxon>
        <taxon>Pichiales</taxon>
        <taxon>Pichiaceae</taxon>
        <taxon>Brettanomyces</taxon>
    </lineage>
</organism>